<dbReference type="InterPro" id="IPR046868">
    <property type="entry name" value="BAR_4"/>
</dbReference>
<feature type="compositionally biased region" description="Polar residues" evidence="2">
    <location>
        <begin position="606"/>
        <end position="623"/>
    </location>
</feature>
<evidence type="ECO:0000313" key="5">
    <source>
        <dbReference type="Proteomes" id="UP000077315"/>
    </source>
</evidence>
<feature type="region of interest" description="Disordered" evidence="2">
    <location>
        <begin position="525"/>
        <end position="779"/>
    </location>
</feature>
<evidence type="ECO:0000259" key="3">
    <source>
        <dbReference type="PROSITE" id="PS50003"/>
    </source>
</evidence>
<keyword evidence="5" id="KW-1185">Reference proteome</keyword>
<proteinExistence type="predicted"/>
<dbReference type="GeneID" id="29001204"/>
<dbReference type="Gene3D" id="1.20.1270.60">
    <property type="entry name" value="Arfaptin homology (AH) domain/BAR domain"/>
    <property type="match status" value="1"/>
</dbReference>
<feature type="compositionally biased region" description="Low complexity" evidence="2">
    <location>
        <begin position="552"/>
        <end position="587"/>
    </location>
</feature>
<dbReference type="SUPFAM" id="SSF50729">
    <property type="entry name" value="PH domain-like"/>
    <property type="match status" value="1"/>
</dbReference>
<dbReference type="VEuPathDB" id="FungiDB:PHYBLDRAFT_58331"/>
<feature type="compositionally biased region" description="Polar residues" evidence="2">
    <location>
        <begin position="26"/>
        <end position="42"/>
    </location>
</feature>
<dbReference type="Proteomes" id="UP000077315">
    <property type="component" value="Unassembled WGS sequence"/>
</dbReference>
<dbReference type="Gene3D" id="2.30.29.30">
    <property type="entry name" value="Pleckstrin-homology domain (PH domain)/Phosphotyrosine-binding domain (PTB)"/>
    <property type="match status" value="1"/>
</dbReference>
<feature type="compositionally biased region" description="Acidic residues" evidence="2">
    <location>
        <begin position="732"/>
        <end position="742"/>
    </location>
</feature>
<feature type="compositionally biased region" description="Polar residues" evidence="2">
    <location>
        <begin position="761"/>
        <end position="777"/>
    </location>
</feature>
<dbReference type="STRING" id="763407.A0A162V132"/>
<dbReference type="AlphaFoldDB" id="A0A162V132"/>
<feature type="region of interest" description="Disordered" evidence="2">
    <location>
        <begin position="1"/>
        <end position="59"/>
    </location>
</feature>
<protein>
    <recommendedName>
        <fullName evidence="3">PH domain-containing protein</fullName>
    </recommendedName>
</protein>
<dbReference type="InterPro" id="IPR011993">
    <property type="entry name" value="PH-like_dom_sf"/>
</dbReference>
<sequence>MFKKQDKNQVKALPHLPGGPAMLQPNGPTSQNMSSGQNNQGYASAAQGGNGGHNQQGYQDRYAQQDGNQNMQDDVNGSTPWYIQDAKVQAEDGEVPPPVFSSQPRTSMSLPGRRGSMLQQQVCRMDYGIDPVNLLCDRLSTWRVSIKTLVKMFKSIHDAESKSSKGYCNASKNFALPSETDPNKFVHSGGIQDVWLAFKNYSLEEGTLRQDYVHYIERALLPGLRGIKTDIKTMIGSIRKDPELRNQKLYDSRLTVDRLVSRLDKNLKTITQVPEQADQIGDPLLLSQGKLHIHILYLSLLAVRQSIKTLYDQENTLHDQMLNLQQEVCVFEQNVVESLRLVFQEFKKFRLESKIDSPSLVNDIEAKFNAIRPQTEWKDFVQRNQFNLVREDATYKSDRLISYPNQNHHLVQPIKEGPLERKSALRKSWVEGFYILSPAGFLHGYKSPDMFYEDPMNPESTVFLPRTKFSTDNTDEDGTFELRGKDAQVTLGLEKTFIFRAINDRDLNRWLKNITQCMERYKPMPMLPGPEYSDESSMAGYQQNNRDSRYMGSNNQQGQNQQAYQNGQYQKQQQQQQNNNSNARYQQTEPRQQVSNSANDRGGYVSNAQQEGNSYHRTAQYTEENYPVRGTSAYSETRHGGQNVGQTARQNNAGHRQQGSQNVSMDTTAATISTAQTPDERTATFSPFLTDRFDQSPPAPPKKEEIDEEQSLTEDGDEHYTSSEELGSQTMDDNDDNWDTLPDDGRAATTNNTTNTTTTTQKHSCQPQIVEPQNATEDQGVFKRYLGI</sequence>
<dbReference type="PANTHER" id="PTHR31941:SF1">
    <property type="entry name" value="CYTOSKELETAL SIGNALING PROTEIN SLM1"/>
    <property type="match status" value="1"/>
</dbReference>
<keyword evidence="1" id="KW-0597">Phosphoprotein</keyword>
<gene>
    <name evidence="4" type="ORF">PHYBLDRAFT_58331</name>
</gene>
<dbReference type="RefSeq" id="XP_018297323.1">
    <property type="nucleotide sequence ID" value="XM_018440298.1"/>
</dbReference>
<dbReference type="OrthoDB" id="5598057at2759"/>
<dbReference type="PANTHER" id="PTHR31941">
    <property type="entry name" value="CYTOSKELETAL SIGNALING PROTEIN SLM1"/>
    <property type="match status" value="1"/>
</dbReference>
<accession>A0A162V132</accession>
<name>A0A162V132_PHYB8</name>
<dbReference type="InterPro" id="IPR027267">
    <property type="entry name" value="AH/BAR_dom_sf"/>
</dbReference>
<feature type="domain" description="PH" evidence="3">
    <location>
        <begin position="412"/>
        <end position="519"/>
    </location>
</feature>
<feature type="compositionally biased region" description="Polar residues" evidence="2">
    <location>
        <begin position="535"/>
        <end position="545"/>
    </location>
</feature>
<dbReference type="SUPFAM" id="SSF103657">
    <property type="entry name" value="BAR/IMD domain-like"/>
    <property type="match status" value="1"/>
</dbReference>
<dbReference type="EMBL" id="KV440972">
    <property type="protein sequence ID" value="OAD79283.1"/>
    <property type="molecule type" value="Genomic_DNA"/>
</dbReference>
<dbReference type="PROSITE" id="PS50003">
    <property type="entry name" value="PH_DOMAIN"/>
    <property type="match status" value="1"/>
</dbReference>
<dbReference type="InterPro" id="IPR001849">
    <property type="entry name" value="PH_domain"/>
</dbReference>
<feature type="compositionally biased region" description="Polar residues" evidence="2">
    <location>
        <begin position="644"/>
        <end position="687"/>
    </location>
</feature>
<dbReference type="InterPro" id="IPR046869">
    <property type="entry name" value="SLM1/RGC1-like_PH"/>
</dbReference>
<evidence type="ECO:0000256" key="2">
    <source>
        <dbReference type="SAM" id="MobiDB-lite"/>
    </source>
</evidence>
<dbReference type="SMART" id="SM00233">
    <property type="entry name" value="PH"/>
    <property type="match status" value="1"/>
</dbReference>
<dbReference type="Pfam" id="PF20400">
    <property type="entry name" value="BAR_4"/>
    <property type="match status" value="1"/>
</dbReference>
<dbReference type="InParanoid" id="A0A162V132"/>
<feature type="compositionally biased region" description="Polar residues" evidence="2">
    <location>
        <begin position="588"/>
        <end position="599"/>
    </location>
</feature>
<evidence type="ECO:0000313" key="4">
    <source>
        <dbReference type="EMBL" id="OAD79283.1"/>
    </source>
</evidence>
<reference evidence="5" key="1">
    <citation type="submission" date="2015-06" db="EMBL/GenBank/DDBJ databases">
        <title>Expansion of signal transduction pathways in fungi by whole-genome duplication.</title>
        <authorList>
            <consortium name="DOE Joint Genome Institute"/>
            <person name="Corrochano L.M."/>
            <person name="Kuo A."/>
            <person name="Marcet-Houben M."/>
            <person name="Polaino S."/>
            <person name="Salamov A."/>
            <person name="Villalobos J.M."/>
            <person name="Alvarez M.I."/>
            <person name="Avalos J."/>
            <person name="Benito E.P."/>
            <person name="Benoit I."/>
            <person name="Burger G."/>
            <person name="Camino L.P."/>
            <person name="Canovas D."/>
            <person name="Cerda-Olmedo E."/>
            <person name="Cheng J.-F."/>
            <person name="Dominguez A."/>
            <person name="Elias M."/>
            <person name="Eslava A.P."/>
            <person name="Glaser F."/>
            <person name="Grimwood J."/>
            <person name="Gutierrez G."/>
            <person name="Heitman J."/>
            <person name="Henrissat B."/>
            <person name="Iturriaga E.A."/>
            <person name="Lang B.F."/>
            <person name="Lavin J.L."/>
            <person name="Lee S."/>
            <person name="Li W."/>
            <person name="Lindquist E."/>
            <person name="Lopez-Garcia S."/>
            <person name="Luque E.M."/>
            <person name="Marcos A.T."/>
            <person name="Martin J."/>
            <person name="McCluskey K."/>
            <person name="Medina H.R."/>
            <person name="Miralles-Duran A."/>
            <person name="Miyazaki A."/>
            <person name="Munoz-Torres E."/>
            <person name="Oguiza J.A."/>
            <person name="Ohm R."/>
            <person name="Olmedo M."/>
            <person name="Orejas M."/>
            <person name="Ortiz-Castellanos L."/>
            <person name="Pisabarro A.G."/>
            <person name="Rodriguez-Romero J."/>
            <person name="Ruiz-Herrera J."/>
            <person name="Ruiz-Vazquez R."/>
            <person name="Sanz C."/>
            <person name="Schackwitz W."/>
            <person name="Schmutz J."/>
            <person name="Shahriari M."/>
            <person name="Shelest E."/>
            <person name="Silva-Franco F."/>
            <person name="Soanes D."/>
            <person name="Syed K."/>
            <person name="Tagua V.G."/>
            <person name="Talbot N.J."/>
            <person name="Thon M."/>
            <person name="De vries R.P."/>
            <person name="Wiebenga A."/>
            <person name="Yadav J.S."/>
            <person name="Braun E.L."/>
            <person name="Baker S."/>
            <person name="Garre V."/>
            <person name="Horwitz B."/>
            <person name="Torres-Martinez S."/>
            <person name="Idnurm A."/>
            <person name="Herrera-Estrella A."/>
            <person name="Gabaldon T."/>
            <person name="Grigoriev I.V."/>
        </authorList>
    </citation>
    <scope>NUCLEOTIDE SEQUENCE [LARGE SCALE GENOMIC DNA]</scope>
    <source>
        <strain evidence="5">NRRL 1555(-)</strain>
    </source>
</reference>
<organism evidence="4 5">
    <name type="scientific">Phycomyces blakesleeanus (strain ATCC 8743b / DSM 1359 / FGSC 10004 / NBRC 33097 / NRRL 1555)</name>
    <dbReference type="NCBI Taxonomy" id="763407"/>
    <lineage>
        <taxon>Eukaryota</taxon>
        <taxon>Fungi</taxon>
        <taxon>Fungi incertae sedis</taxon>
        <taxon>Mucoromycota</taxon>
        <taxon>Mucoromycotina</taxon>
        <taxon>Mucoromycetes</taxon>
        <taxon>Mucorales</taxon>
        <taxon>Phycomycetaceae</taxon>
        <taxon>Phycomyces</taxon>
    </lineage>
</organism>
<feature type="compositionally biased region" description="Acidic residues" evidence="2">
    <location>
        <begin position="706"/>
        <end position="717"/>
    </location>
</feature>
<feature type="compositionally biased region" description="Polar residues" evidence="2">
    <location>
        <begin position="100"/>
        <end position="109"/>
    </location>
</feature>
<feature type="compositionally biased region" description="Low complexity" evidence="2">
    <location>
        <begin position="749"/>
        <end position="760"/>
    </location>
</feature>
<dbReference type="Pfam" id="PF20399">
    <property type="entry name" value="PH_20"/>
    <property type="match status" value="1"/>
</dbReference>
<feature type="region of interest" description="Disordered" evidence="2">
    <location>
        <begin position="93"/>
        <end position="113"/>
    </location>
</feature>
<evidence type="ECO:0000256" key="1">
    <source>
        <dbReference type="ARBA" id="ARBA00022553"/>
    </source>
</evidence>